<comment type="caution">
    <text evidence="2">The sequence shown here is derived from an EMBL/GenBank/DDBJ whole genome shotgun (WGS) entry which is preliminary data.</text>
</comment>
<evidence type="ECO:0000313" key="2">
    <source>
        <dbReference type="EMBL" id="EGH45076.1"/>
    </source>
</evidence>
<proteinExistence type="predicted"/>
<keyword evidence="3" id="KW-1185">Reference proteome</keyword>
<feature type="non-terminal residue" evidence="2">
    <location>
        <position position="121"/>
    </location>
</feature>
<feature type="signal peptide" evidence="1">
    <location>
        <begin position="1"/>
        <end position="23"/>
    </location>
</feature>
<protein>
    <submittedName>
        <fullName evidence="2">Uncharacterized protein</fullName>
    </submittedName>
</protein>
<dbReference type="AlphaFoldDB" id="F3GDC6"/>
<sequence length="121" mass="13197">MQSMLRLMTLVCALLVYSGQACADEAVREQQLLLPIHIDAHREKVEALIVRPARAGKFPVALIINGSAAQPSSVHADWLPHIAHDFAHRGWLAASIVWPGYGRSTGRFMDEAGNCTNPDVA</sequence>
<evidence type="ECO:0000256" key="1">
    <source>
        <dbReference type="SAM" id="SignalP"/>
    </source>
</evidence>
<dbReference type="PROSITE" id="PS51257">
    <property type="entry name" value="PROKAR_LIPOPROTEIN"/>
    <property type="match status" value="1"/>
</dbReference>
<evidence type="ECO:0000313" key="3">
    <source>
        <dbReference type="Proteomes" id="UP000004986"/>
    </source>
</evidence>
<organism evidence="2 3">
    <name type="scientific">Pseudomonas syringae pv. pisi str. 1704B</name>
    <dbReference type="NCBI Taxonomy" id="629263"/>
    <lineage>
        <taxon>Bacteria</taxon>
        <taxon>Pseudomonadati</taxon>
        <taxon>Pseudomonadota</taxon>
        <taxon>Gammaproteobacteria</taxon>
        <taxon>Pseudomonadales</taxon>
        <taxon>Pseudomonadaceae</taxon>
        <taxon>Pseudomonas</taxon>
        <taxon>Pseudomonas syringae</taxon>
    </lineage>
</organism>
<name>F3GDC6_PSESJ</name>
<accession>F3GDC6</accession>
<keyword evidence="1" id="KW-0732">Signal</keyword>
<dbReference type="InterPro" id="IPR029058">
    <property type="entry name" value="AB_hydrolase_fold"/>
</dbReference>
<feature type="chain" id="PRO_5003298737" evidence="1">
    <location>
        <begin position="24"/>
        <end position="121"/>
    </location>
</feature>
<dbReference type="HOGENOM" id="CLU_2043123_0_0_6"/>
<dbReference type="EMBL" id="AEAI01001169">
    <property type="protein sequence ID" value="EGH45076.1"/>
    <property type="molecule type" value="Genomic_DNA"/>
</dbReference>
<dbReference type="Gene3D" id="3.40.50.1820">
    <property type="entry name" value="alpha/beta hydrolase"/>
    <property type="match status" value="1"/>
</dbReference>
<reference evidence="2 3" key="1">
    <citation type="journal article" date="2011" name="PLoS Pathog.">
        <title>Dynamic evolution of pathogenicity revealed by sequencing and comparative genomics of 19 Pseudomonas syringae isolates.</title>
        <authorList>
            <person name="Baltrus D.A."/>
            <person name="Nishimura M.T."/>
            <person name="Romanchuk A."/>
            <person name="Chang J.H."/>
            <person name="Mukhtar M.S."/>
            <person name="Cherkis K."/>
            <person name="Roach J."/>
            <person name="Grant S.R."/>
            <person name="Jones C.D."/>
            <person name="Dangl J.L."/>
        </authorList>
    </citation>
    <scope>NUCLEOTIDE SEQUENCE [LARGE SCALE GENOMIC DNA]</scope>
    <source>
        <strain evidence="2 3">1704B</strain>
    </source>
</reference>
<dbReference type="Proteomes" id="UP000004986">
    <property type="component" value="Unassembled WGS sequence"/>
</dbReference>
<dbReference type="SUPFAM" id="SSF53474">
    <property type="entry name" value="alpha/beta-Hydrolases"/>
    <property type="match status" value="1"/>
</dbReference>
<gene>
    <name evidence="2" type="ORF">PSYPI_23102</name>
</gene>